<sequence length="108" mass="11570">MSTITGTLTHGFKFKEKLQKTFEMSEVETAGALFDAEIESGGLENQLAFNGALIARQLVRIGDCDGPFTLSQIRALTPGDFQVLREAQGKLDRAASSGSMRESEAGTA</sequence>
<dbReference type="AlphaFoldDB" id="A0A1N7MNX4"/>
<gene>
    <name evidence="1" type="ORF">SAMN05421760_106233</name>
</gene>
<reference evidence="2" key="1">
    <citation type="submission" date="2017-01" db="EMBL/GenBank/DDBJ databases">
        <authorList>
            <person name="Varghese N."/>
            <person name="Submissions S."/>
        </authorList>
    </citation>
    <scope>NUCLEOTIDE SEQUENCE [LARGE SCALE GENOMIC DNA]</scope>
    <source>
        <strain evidence="2">DSM 22306</strain>
    </source>
</reference>
<dbReference type="EMBL" id="FTOE01000006">
    <property type="protein sequence ID" value="SIS87844.1"/>
    <property type="molecule type" value="Genomic_DNA"/>
</dbReference>
<name>A0A1N7MNX4_9GAMM</name>
<keyword evidence="2" id="KW-1185">Reference proteome</keyword>
<dbReference type="OrthoDB" id="6121484at2"/>
<evidence type="ECO:0000313" key="1">
    <source>
        <dbReference type="EMBL" id="SIS87844.1"/>
    </source>
</evidence>
<protein>
    <submittedName>
        <fullName evidence="1">Mu-like prophage FluMu protein gp41</fullName>
    </submittedName>
</protein>
<dbReference type="STRING" id="619304.SAMN05421760_106233"/>
<dbReference type="Pfam" id="PF23746">
    <property type="entry name" value="Gp41_Mu"/>
    <property type="match status" value="1"/>
</dbReference>
<dbReference type="InterPro" id="IPR056974">
    <property type="entry name" value="Tail_Gp41-like"/>
</dbReference>
<accession>A0A1N7MNX4</accession>
<dbReference type="RefSeq" id="WP_054340397.1">
    <property type="nucleotide sequence ID" value="NZ_FTOE01000006.1"/>
</dbReference>
<dbReference type="Proteomes" id="UP000185999">
    <property type="component" value="Unassembled WGS sequence"/>
</dbReference>
<evidence type="ECO:0000313" key="2">
    <source>
        <dbReference type="Proteomes" id="UP000185999"/>
    </source>
</evidence>
<proteinExistence type="predicted"/>
<organism evidence="1 2">
    <name type="scientific">Neptunomonas antarctica</name>
    <dbReference type="NCBI Taxonomy" id="619304"/>
    <lineage>
        <taxon>Bacteria</taxon>
        <taxon>Pseudomonadati</taxon>
        <taxon>Pseudomonadota</taxon>
        <taxon>Gammaproteobacteria</taxon>
        <taxon>Oceanospirillales</taxon>
        <taxon>Oceanospirillaceae</taxon>
        <taxon>Neptunomonas</taxon>
    </lineage>
</organism>